<reference evidence="9" key="1">
    <citation type="submission" date="2022-05" db="EMBL/GenBank/DDBJ databases">
        <authorList>
            <person name="Park J.-S."/>
        </authorList>
    </citation>
    <scope>NUCLEOTIDE SEQUENCE</scope>
    <source>
        <strain evidence="9">2012CJ41-6</strain>
    </source>
</reference>
<keyword evidence="4" id="KW-0997">Cell inner membrane</keyword>
<evidence type="ECO:0000256" key="7">
    <source>
        <dbReference type="ARBA" id="ARBA00023136"/>
    </source>
</evidence>
<feature type="transmembrane region" description="Helical" evidence="8">
    <location>
        <begin position="288"/>
        <end position="306"/>
    </location>
</feature>
<feature type="transmembrane region" description="Helical" evidence="8">
    <location>
        <begin position="142"/>
        <end position="162"/>
    </location>
</feature>
<protein>
    <submittedName>
        <fullName evidence="9">ABC transporter permease</fullName>
    </submittedName>
</protein>
<evidence type="ECO:0000313" key="10">
    <source>
        <dbReference type="Proteomes" id="UP001203880"/>
    </source>
</evidence>
<name>A0ABT0Q2V2_9RHOB</name>
<organism evidence="9 10">
    <name type="scientific">Ruegeria spongiae</name>
    <dbReference type="NCBI Taxonomy" id="2942209"/>
    <lineage>
        <taxon>Bacteria</taxon>
        <taxon>Pseudomonadati</taxon>
        <taxon>Pseudomonadota</taxon>
        <taxon>Alphaproteobacteria</taxon>
        <taxon>Rhodobacterales</taxon>
        <taxon>Roseobacteraceae</taxon>
        <taxon>Ruegeria</taxon>
    </lineage>
</organism>
<keyword evidence="3" id="KW-1003">Cell membrane</keyword>
<dbReference type="RefSeq" id="WP_249710143.1">
    <property type="nucleotide sequence ID" value="NZ_JAMFMB010000013.1"/>
</dbReference>
<dbReference type="InterPro" id="IPR001851">
    <property type="entry name" value="ABC_transp_permease"/>
</dbReference>
<evidence type="ECO:0000256" key="8">
    <source>
        <dbReference type="SAM" id="Phobius"/>
    </source>
</evidence>
<keyword evidence="5 8" id="KW-0812">Transmembrane</keyword>
<feature type="transmembrane region" description="Helical" evidence="8">
    <location>
        <begin position="83"/>
        <end position="102"/>
    </location>
</feature>
<feature type="transmembrane region" description="Helical" evidence="8">
    <location>
        <begin position="108"/>
        <end position="130"/>
    </location>
</feature>
<dbReference type="EMBL" id="JAMFMB010000013">
    <property type="protein sequence ID" value="MCL6284160.1"/>
    <property type="molecule type" value="Genomic_DNA"/>
</dbReference>
<feature type="transmembrane region" description="Helical" evidence="8">
    <location>
        <begin position="182"/>
        <end position="203"/>
    </location>
</feature>
<dbReference type="Proteomes" id="UP001203880">
    <property type="component" value="Unassembled WGS sequence"/>
</dbReference>
<evidence type="ECO:0000256" key="4">
    <source>
        <dbReference type="ARBA" id="ARBA00022519"/>
    </source>
</evidence>
<feature type="transmembrane region" description="Helical" evidence="8">
    <location>
        <begin position="263"/>
        <end position="281"/>
    </location>
</feature>
<keyword evidence="7 8" id="KW-0472">Membrane</keyword>
<keyword evidence="6 8" id="KW-1133">Transmembrane helix</keyword>
<gene>
    <name evidence="9" type="ORF">M3P21_11550</name>
</gene>
<accession>A0ABT0Q2V2</accession>
<dbReference type="Pfam" id="PF02653">
    <property type="entry name" value="BPD_transp_2"/>
    <property type="match status" value="1"/>
</dbReference>
<evidence type="ECO:0000256" key="2">
    <source>
        <dbReference type="ARBA" id="ARBA00022448"/>
    </source>
</evidence>
<sequence length="335" mass="34976">MMRELILNTQLSQRFNRETLARTVGACIMPLIILGLSVVFGVLEPRFFTGQNLGNILVQSSFLIVLAVGQMFSLIVRGFDLSVGQLISMVSVASALVMAHLASTMPEAPFLAVAVGLGAGLAIGVAAGLINGLNIAVLEVHPFVATLGMLGICQGIASTISGGFPVFDVPDVLARAFLHNRIFGIPLPVATAILVCVVAAFVLNRTVFGRMLYLVGSNPRASVTAGIPAKRVLVGAFVTCSLITAIAALMLTARTGSGEPLMGGGLMLQSIAAAVIGGVSLRGGEGRVLHCVIGGIFITMLSNGMNMVRVEGYFQMIVLGVVVITGVFLDRLRKR</sequence>
<dbReference type="PANTHER" id="PTHR32196">
    <property type="entry name" value="ABC TRANSPORTER PERMEASE PROTEIN YPHD-RELATED-RELATED"/>
    <property type="match status" value="1"/>
</dbReference>
<dbReference type="CDD" id="cd06579">
    <property type="entry name" value="TM_PBP1_transp_AraH_like"/>
    <property type="match status" value="1"/>
</dbReference>
<feature type="transmembrane region" description="Helical" evidence="8">
    <location>
        <begin position="232"/>
        <end position="251"/>
    </location>
</feature>
<feature type="transmembrane region" description="Helical" evidence="8">
    <location>
        <begin position="55"/>
        <end position="76"/>
    </location>
</feature>
<keyword evidence="2" id="KW-0813">Transport</keyword>
<evidence type="ECO:0000256" key="3">
    <source>
        <dbReference type="ARBA" id="ARBA00022475"/>
    </source>
</evidence>
<comment type="subcellular location">
    <subcellularLocation>
        <location evidence="1">Cell membrane</location>
        <topology evidence="1">Multi-pass membrane protein</topology>
    </subcellularLocation>
</comment>
<evidence type="ECO:0000256" key="5">
    <source>
        <dbReference type="ARBA" id="ARBA00022692"/>
    </source>
</evidence>
<feature type="transmembrane region" description="Helical" evidence="8">
    <location>
        <begin position="312"/>
        <end position="329"/>
    </location>
</feature>
<keyword evidence="10" id="KW-1185">Reference proteome</keyword>
<evidence type="ECO:0000313" key="9">
    <source>
        <dbReference type="EMBL" id="MCL6284160.1"/>
    </source>
</evidence>
<comment type="caution">
    <text evidence="9">The sequence shown here is derived from an EMBL/GenBank/DDBJ whole genome shotgun (WGS) entry which is preliminary data.</text>
</comment>
<dbReference type="PANTHER" id="PTHR32196:SF21">
    <property type="entry name" value="ABC TRANSPORTER PERMEASE PROTEIN YPHD-RELATED"/>
    <property type="match status" value="1"/>
</dbReference>
<evidence type="ECO:0000256" key="1">
    <source>
        <dbReference type="ARBA" id="ARBA00004651"/>
    </source>
</evidence>
<feature type="transmembrane region" description="Helical" evidence="8">
    <location>
        <begin position="20"/>
        <end position="43"/>
    </location>
</feature>
<evidence type="ECO:0000256" key="6">
    <source>
        <dbReference type="ARBA" id="ARBA00022989"/>
    </source>
</evidence>
<proteinExistence type="predicted"/>